<dbReference type="Proteomes" id="UP001497382">
    <property type="component" value="Unassembled WGS sequence"/>
</dbReference>
<dbReference type="Pfam" id="PF00096">
    <property type="entry name" value="zf-C2H2"/>
    <property type="match status" value="7"/>
</dbReference>
<protein>
    <recommendedName>
        <fullName evidence="6">C2H2-type domain-containing protein</fullName>
    </recommendedName>
</protein>
<dbReference type="FunFam" id="3.30.160.60:FF:002343">
    <property type="entry name" value="Zinc finger protein 33A"/>
    <property type="match status" value="1"/>
</dbReference>
<dbReference type="InterPro" id="IPR043502">
    <property type="entry name" value="DNA/RNA_pol_sf"/>
</dbReference>
<evidence type="ECO:0000256" key="3">
    <source>
        <dbReference type="ARBA" id="ARBA00022771"/>
    </source>
</evidence>
<feature type="domain" description="C2H2-type" evidence="6">
    <location>
        <begin position="93"/>
        <end position="120"/>
    </location>
</feature>
<evidence type="ECO:0000313" key="7">
    <source>
        <dbReference type="EMBL" id="CAL1280430.1"/>
    </source>
</evidence>
<accession>A0AAV2A8U5</accession>
<reference evidence="7 8" key="1">
    <citation type="submission" date="2024-04" db="EMBL/GenBank/DDBJ databases">
        <authorList>
            <person name="Rising A."/>
            <person name="Reimegard J."/>
            <person name="Sonavane S."/>
            <person name="Akerstrom W."/>
            <person name="Nylinder S."/>
            <person name="Hedman E."/>
            <person name="Kallberg Y."/>
        </authorList>
    </citation>
    <scope>NUCLEOTIDE SEQUENCE [LARGE SCALE GENOMIC DNA]</scope>
</reference>
<dbReference type="InterPro" id="IPR036236">
    <property type="entry name" value="Znf_C2H2_sf"/>
</dbReference>
<dbReference type="SMART" id="SM00355">
    <property type="entry name" value="ZnF_C2H2"/>
    <property type="match status" value="10"/>
</dbReference>
<dbReference type="GO" id="GO:0005694">
    <property type="term" value="C:chromosome"/>
    <property type="evidence" value="ECO:0007669"/>
    <property type="project" value="UniProtKB-ARBA"/>
</dbReference>
<dbReference type="SUPFAM" id="SSF56672">
    <property type="entry name" value="DNA/RNA polymerases"/>
    <property type="match status" value="1"/>
</dbReference>
<dbReference type="AlphaFoldDB" id="A0AAV2A8U5"/>
<dbReference type="InterPro" id="IPR013087">
    <property type="entry name" value="Znf_C2H2_type"/>
</dbReference>
<keyword evidence="2" id="KW-0677">Repeat</keyword>
<dbReference type="GO" id="GO:0045893">
    <property type="term" value="P:positive regulation of DNA-templated transcription"/>
    <property type="evidence" value="ECO:0007669"/>
    <property type="project" value="UniProtKB-ARBA"/>
</dbReference>
<dbReference type="GO" id="GO:0071897">
    <property type="term" value="P:DNA biosynthetic process"/>
    <property type="evidence" value="ECO:0007669"/>
    <property type="project" value="UniProtKB-ARBA"/>
</dbReference>
<dbReference type="SUPFAM" id="SSF57667">
    <property type="entry name" value="beta-beta-alpha zinc fingers"/>
    <property type="match status" value="5"/>
</dbReference>
<dbReference type="InterPro" id="IPR050758">
    <property type="entry name" value="Znf_C2H2-type"/>
</dbReference>
<dbReference type="GO" id="GO:0043565">
    <property type="term" value="F:sequence-specific DNA binding"/>
    <property type="evidence" value="ECO:0007669"/>
    <property type="project" value="UniProtKB-ARBA"/>
</dbReference>
<evidence type="ECO:0000259" key="6">
    <source>
        <dbReference type="PROSITE" id="PS50157"/>
    </source>
</evidence>
<feature type="domain" description="C2H2-type" evidence="6">
    <location>
        <begin position="177"/>
        <end position="204"/>
    </location>
</feature>
<feature type="domain" description="C2H2-type" evidence="6">
    <location>
        <begin position="289"/>
        <end position="312"/>
    </location>
</feature>
<dbReference type="Gene3D" id="3.30.160.60">
    <property type="entry name" value="Classic Zinc Finger"/>
    <property type="match status" value="9"/>
</dbReference>
<feature type="domain" description="C2H2-type" evidence="6">
    <location>
        <begin position="261"/>
        <end position="288"/>
    </location>
</feature>
<comment type="caution">
    <text evidence="7">The sequence shown here is derived from an EMBL/GenBank/DDBJ whole genome shotgun (WGS) entry which is preliminary data.</text>
</comment>
<keyword evidence="8" id="KW-1185">Reference proteome</keyword>
<sequence length="604" mass="70994">MGTEMKTNEMCLLSVQCITESYADTILQTQTAVDEKHFICDTRKVEFSEKNFFNKHFRCHKIQKLRSCNICNKEFTQRRIIGHYRTHTNKKSFSCDVCHKEFSHKCRLIVHYRTHTNEKPYSCDVCQKEFSDKNYLNLHYKTHAIEKPYSCEVCHKDFSRKQHFNRHYRTHRNEKPYSCDFCHKEFTYKSSLNIHYRTHTNEKPYSCDVCQKDFSRKSHLNSHYRTHENEKPYSCDVCHKGFSHKCNLNVHYRIHTNEKPYSCDVCHKVFSQKKNLNQHYRTHTNEKPYSCDVCHKDFSQKVNLNKHSRIHTVNIVRGKRKTSQEYECKKRGRKHKPRECPAFGKICTKCKKKNHFAAKCFQSSKNVNEMKVPDNELGIYIDSVTKNDVISDSMNKIEMVSKDMETWYKSVKLNVNDKCFEVDFKLDTGAEVNILPLYVLNVVKVKPKLCETNLSLTAFGDFKLKPEGTLIINCSTSKLKNIPLQFYVVNVKSKPILGLKGCIELKLLERIDAIECSKLSKIELIKQYNDVFTGTGEFPDEPYHISLKDNAIPVIHPPRRVPQALQPKLKETLNRLEKEGIVSKVNKPTDWVQSGYCRKTKWES</sequence>
<dbReference type="PANTHER" id="PTHR23234:SF10">
    <property type="entry name" value="RIKEN CDNA 6720489N17 GENE-RELATED"/>
    <property type="match status" value="1"/>
</dbReference>
<dbReference type="PROSITE" id="PS50157">
    <property type="entry name" value="ZINC_FINGER_C2H2_2"/>
    <property type="match status" value="8"/>
</dbReference>
<dbReference type="FunFam" id="3.30.160.60:FF:000290">
    <property type="entry name" value="Zinc finger protein 697 isoform X1"/>
    <property type="match status" value="2"/>
</dbReference>
<proteinExistence type="predicted"/>
<dbReference type="Gene3D" id="3.10.10.10">
    <property type="entry name" value="HIV Type 1 Reverse Transcriptase, subunit A, domain 1"/>
    <property type="match status" value="1"/>
</dbReference>
<evidence type="ECO:0000256" key="1">
    <source>
        <dbReference type="ARBA" id="ARBA00022723"/>
    </source>
</evidence>
<feature type="domain" description="C2H2-type" evidence="6">
    <location>
        <begin position="233"/>
        <end position="260"/>
    </location>
</feature>
<evidence type="ECO:0000256" key="2">
    <source>
        <dbReference type="ARBA" id="ARBA00022737"/>
    </source>
</evidence>
<feature type="domain" description="C2H2-type" evidence="6">
    <location>
        <begin position="205"/>
        <end position="232"/>
    </location>
</feature>
<dbReference type="FunFam" id="3.30.160.60:FF:001732">
    <property type="entry name" value="Zgc:162936"/>
    <property type="match status" value="1"/>
</dbReference>
<evidence type="ECO:0000256" key="5">
    <source>
        <dbReference type="PROSITE-ProRule" id="PRU00042"/>
    </source>
</evidence>
<dbReference type="EMBL" id="CAXIEN010000132">
    <property type="protein sequence ID" value="CAL1280430.1"/>
    <property type="molecule type" value="Genomic_DNA"/>
</dbReference>
<dbReference type="PANTHER" id="PTHR23234">
    <property type="entry name" value="ZNF44 PROTEIN"/>
    <property type="match status" value="1"/>
</dbReference>
<keyword evidence="1" id="KW-0479">Metal-binding</keyword>
<dbReference type="PROSITE" id="PS00028">
    <property type="entry name" value="ZINC_FINGER_C2H2_1"/>
    <property type="match status" value="8"/>
</dbReference>
<dbReference type="GO" id="GO:0008270">
    <property type="term" value="F:zinc ion binding"/>
    <property type="evidence" value="ECO:0007669"/>
    <property type="project" value="UniProtKB-KW"/>
</dbReference>
<feature type="domain" description="C2H2-type" evidence="6">
    <location>
        <begin position="149"/>
        <end position="176"/>
    </location>
</feature>
<evidence type="ECO:0000313" key="8">
    <source>
        <dbReference type="Proteomes" id="UP001497382"/>
    </source>
</evidence>
<keyword evidence="4" id="KW-0862">Zinc</keyword>
<evidence type="ECO:0000256" key="4">
    <source>
        <dbReference type="ARBA" id="ARBA00022833"/>
    </source>
</evidence>
<name>A0AAV2A8U5_9ARAC</name>
<feature type="domain" description="C2H2-type" evidence="6">
    <location>
        <begin position="121"/>
        <end position="148"/>
    </location>
</feature>
<dbReference type="FunFam" id="3.30.160.60:FF:000110">
    <property type="entry name" value="Zinc finger protein-like"/>
    <property type="match status" value="3"/>
</dbReference>
<organism evidence="7 8">
    <name type="scientific">Larinioides sclopetarius</name>
    <dbReference type="NCBI Taxonomy" id="280406"/>
    <lineage>
        <taxon>Eukaryota</taxon>
        <taxon>Metazoa</taxon>
        <taxon>Ecdysozoa</taxon>
        <taxon>Arthropoda</taxon>
        <taxon>Chelicerata</taxon>
        <taxon>Arachnida</taxon>
        <taxon>Araneae</taxon>
        <taxon>Araneomorphae</taxon>
        <taxon>Entelegynae</taxon>
        <taxon>Araneoidea</taxon>
        <taxon>Araneidae</taxon>
        <taxon>Larinioides</taxon>
    </lineage>
</organism>
<gene>
    <name evidence="7" type="ORF">LARSCL_LOCUS10958</name>
</gene>
<keyword evidence="3 5" id="KW-0863">Zinc-finger</keyword>